<feature type="chain" id="PRO_5043430650" evidence="6">
    <location>
        <begin position="19"/>
        <end position="292"/>
    </location>
</feature>
<keyword evidence="8" id="KW-1185">Reference proteome</keyword>
<feature type="transmembrane region" description="Helical" evidence="5">
    <location>
        <begin position="210"/>
        <end position="229"/>
    </location>
</feature>
<gene>
    <name evidence="7" type="ORF">AKO1_004292</name>
</gene>
<feature type="transmembrane region" description="Helical" evidence="5">
    <location>
        <begin position="174"/>
        <end position="198"/>
    </location>
</feature>
<feature type="transmembrane region" description="Helical" evidence="5">
    <location>
        <begin position="235"/>
        <end position="252"/>
    </location>
</feature>
<feature type="transmembrane region" description="Helical" evidence="5">
    <location>
        <begin position="136"/>
        <end position="154"/>
    </location>
</feature>
<dbReference type="InterPro" id="IPR003689">
    <property type="entry name" value="ZIP"/>
</dbReference>
<dbReference type="EMBL" id="JAOPGA020001112">
    <property type="protein sequence ID" value="KAL0485167.1"/>
    <property type="molecule type" value="Genomic_DNA"/>
</dbReference>
<evidence type="ECO:0000313" key="8">
    <source>
        <dbReference type="Proteomes" id="UP001431209"/>
    </source>
</evidence>
<dbReference type="GO" id="GO:0005385">
    <property type="term" value="F:zinc ion transmembrane transporter activity"/>
    <property type="evidence" value="ECO:0007669"/>
    <property type="project" value="TreeGrafter"/>
</dbReference>
<dbReference type="Pfam" id="PF02535">
    <property type="entry name" value="Zip"/>
    <property type="match status" value="1"/>
</dbReference>
<feature type="transmembrane region" description="Helical" evidence="5">
    <location>
        <begin position="91"/>
        <end position="115"/>
    </location>
</feature>
<comment type="caution">
    <text evidence="7">The sequence shown here is derived from an EMBL/GenBank/DDBJ whole genome shotgun (WGS) entry which is preliminary data.</text>
</comment>
<evidence type="ECO:0000256" key="6">
    <source>
        <dbReference type="SAM" id="SignalP"/>
    </source>
</evidence>
<dbReference type="AlphaFoldDB" id="A0AAW2Z916"/>
<dbReference type="Proteomes" id="UP001431209">
    <property type="component" value="Unassembled WGS sequence"/>
</dbReference>
<evidence type="ECO:0000256" key="4">
    <source>
        <dbReference type="ARBA" id="ARBA00023136"/>
    </source>
</evidence>
<organism evidence="7 8">
    <name type="scientific">Acrasis kona</name>
    <dbReference type="NCBI Taxonomy" id="1008807"/>
    <lineage>
        <taxon>Eukaryota</taxon>
        <taxon>Discoba</taxon>
        <taxon>Heterolobosea</taxon>
        <taxon>Tetramitia</taxon>
        <taxon>Eutetramitia</taxon>
        <taxon>Acrasidae</taxon>
        <taxon>Acrasis</taxon>
    </lineage>
</organism>
<evidence type="ECO:0000256" key="2">
    <source>
        <dbReference type="ARBA" id="ARBA00022692"/>
    </source>
</evidence>
<protein>
    <submittedName>
        <fullName evidence="7">ZntB</fullName>
    </submittedName>
</protein>
<evidence type="ECO:0000256" key="3">
    <source>
        <dbReference type="ARBA" id="ARBA00022989"/>
    </source>
</evidence>
<dbReference type="PANTHER" id="PTHR11040">
    <property type="entry name" value="ZINC/IRON TRANSPORTER"/>
    <property type="match status" value="1"/>
</dbReference>
<accession>A0AAW2Z916</accession>
<keyword evidence="4 5" id="KW-0472">Membrane</keyword>
<dbReference type="GO" id="GO:0016020">
    <property type="term" value="C:membrane"/>
    <property type="evidence" value="ECO:0007669"/>
    <property type="project" value="UniProtKB-SubCell"/>
</dbReference>
<sequence length="292" mass="31448">MLITHATLFMFIIGLVTASQDGEVDVGSKHFTAITMSLIAGLSTGIVVGGFIVMFLGRPSEKTIGAMLGFASGVMLFVSFVHLVPETAEKIGWQMAVSSFLAGVVFFYFVIKLIPEPDPSKFEEARTQDNKGTKKVDAKLLMTGIVVATGMALHNFPEGMAVYLSTLKHYNLGLAIALAIGLHNIPEGMAVAVTMYAATKSKWQALKYSFLSGLCEPLGAIMFGLLFYGWLSETAVYFMLGSVAGVMTYICFAELISNALTYCGVTITVISNVVGMIVLFLSSIALEQFEEH</sequence>
<keyword evidence="3 5" id="KW-1133">Transmembrane helix</keyword>
<name>A0AAW2Z916_9EUKA</name>
<feature type="transmembrane region" description="Helical" evidence="5">
    <location>
        <begin position="64"/>
        <end position="85"/>
    </location>
</feature>
<evidence type="ECO:0000256" key="5">
    <source>
        <dbReference type="SAM" id="Phobius"/>
    </source>
</evidence>
<keyword evidence="6" id="KW-0732">Signal</keyword>
<comment type="subcellular location">
    <subcellularLocation>
        <location evidence="1">Membrane</location>
        <topology evidence="1">Multi-pass membrane protein</topology>
    </subcellularLocation>
</comment>
<evidence type="ECO:0000313" key="7">
    <source>
        <dbReference type="EMBL" id="KAL0485167.1"/>
    </source>
</evidence>
<dbReference type="PANTHER" id="PTHR11040:SF210">
    <property type="entry name" value="ZINC-REGULATED TRANSPORTER 3"/>
    <property type="match status" value="1"/>
</dbReference>
<feature type="signal peptide" evidence="6">
    <location>
        <begin position="1"/>
        <end position="18"/>
    </location>
</feature>
<feature type="transmembrane region" description="Helical" evidence="5">
    <location>
        <begin position="259"/>
        <end position="286"/>
    </location>
</feature>
<keyword evidence="2 5" id="KW-0812">Transmembrane</keyword>
<feature type="transmembrane region" description="Helical" evidence="5">
    <location>
        <begin position="34"/>
        <end position="57"/>
    </location>
</feature>
<reference evidence="7 8" key="1">
    <citation type="submission" date="2024-03" db="EMBL/GenBank/DDBJ databases">
        <title>The Acrasis kona genome and developmental transcriptomes reveal deep origins of eukaryotic multicellular pathways.</title>
        <authorList>
            <person name="Sheikh S."/>
            <person name="Fu C.-J."/>
            <person name="Brown M.W."/>
            <person name="Baldauf S.L."/>
        </authorList>
    </citation>
    <scope>NUCLEOTIDE SEQUENCE [LARGE SCALE GENOMIC DNA]</scope>
    <source>
        <strain evidence="7 8">ATCC MYA-3509</strain>
    </source>
</reference>
<evidence type="ECO:0000256" key="1">
    <source>
        <dbReference type="ARBA" id="ARBA00004141"/>
    </source>
</evidence>
<proteinExistence type="predicted"/>